<name>A0A370PCH4_ASPPH</name>
<dbReference type="Gene3D" id="3.40.50.720">
    <property type="entry name" value="NAD(P)-binding Rossmann-like Domain"/>
    <property type="match status" value="1"/>
</dbReference>
<accession>A0A370PCH4</accession>
<sequence>MRVLHSSSRIRQTLSVKKSIPTLYKISLAQWTTTLTGLSSLTKSTTNIPIPTPGDHEVLVEIHAVSLNYRDVEVTKGEYTHHKSTSSIAPLEQKVPCSDMCGTVTHIGPNVTRFQPGDRVLSTFLPDHITGQVTDKELATGLGHPQPGVLATHRVFPEHGLVKAPKHLGDVEASTLPIASVTAWMSLEERIKLRSGRGAGEGGEVVVLLQGTGGVAVAGLQIAKGLGATVIITSSSDEKLEKAKALGADYTINYRTTPDWDQEVLRITKGKGVDVILETGGARTLRKSFECIAFGGLINCIGYLSGKVDDPEDRINVNLLALRRTVTLQGIINGPRDRFEEMVGFYEEKGIKPVVSKVFGFEEADQAFRFLESGGHFGKVVIQVP</sequence>
<dbReference type="InterPro" id="IPR011032">
    <property type="entry name" value="GroES-like_sf"/>
</dbReference>
<dbReference type="EMBL" id="KZ851859">
    <property type="protein sequence ID" value="RDK39879.1"/>
    <property type="molecule type" value="Genomic_DNA"/>
</dbReference>
<dbReference type="Proteomes" id="UP000254937">
    <property type="component" value="Unassembled WGS sequence"/>
</dbReference>
<dbReference type="AlphaFoldDB" id="A0A370PCH4"/>
<dbReference type="InterPro" id="IPR013154">
    <property type="entry name" value="ADH-like_N"/>
</dbReference>
<evidence type="ECO:0000313" key="3">
    <source>
        <dbReference type="Proteomes" id="UP000254937"/>
    </source>
</evidence>
<dbReference type="InterPro" id="IPR052711">
    <property type="entry name" value="Zinc_ADH-like"/>
</dbReference>
<dbReference type="InterPro" id="IPR036291">
    <property type="entry name" value="NAD(P)-bd_dom_sf"/>
</dbReference>
<protein>
    <submittedName>
        <fullName evidence="2">Zinc-type alcohol dehydrogenase-like protein</fullName>
    </submittedName>
</protein>
<dbReference type="InterPro" id="IPR020843">
    <property type="entry name" value="ER"/>
</dbReference>
<dbReference type="CDD" id="cd08276">
    <property type="entry name" value="MDR7"/>
    <property type="match status" value="1"/>
</dbReference>
<proteinExistence type="predicted"/>
<dbReference type="SUPFAM" id="SSF51735">
    <property type="entry name" value="NAD(P)-binding Rossmann-fold domains"/>
    <property type="match status" value="1"/>
</dbReference>
<feature type="domain" description="Enoyl reductase (ER)" evidence="1">
    <location>
        <begin position="37"/>
        <end position="382"/>
    </location>
</feature>
<dbReference type="SUPFAM" id="SSF50129">
    <property type="entry name" value="GroES-like"/>
    <property type="match status" value="1"/>
</dbReference>
<gene>
    <name evidence="2" type="ORF">M752DRAFT_304262</name>
</gene>
<dbReference type="SMART" id="SM00829">
    <property type="entry name" value="PKS_ER"/>
    <property type="match status" value="1"/>
</dbReference>
<dbReference type="Pfam" id="PF08240">
    <property type="entry name" value="ADH_N"/>
    <property type="match status" value="1"/>
</dbReference>
<dbReference type="GO" id="GO:0016491">
    <property type="term" value="F:oxidoreductase activity"/>
    <property type="evidence" value="ECO:0007669"/>
    <property type="project" value="InterPro"/>
</dbReference>
<dbReference type="PANTHER" id="PTHR45033:SF1">
    <property type="entry name" value="OXIDOREDUCTASE (EUROFUNG)"/>
    <property type="match status" value="1"/>
</dbReference>
<dbReference type="Gene3D" id="3.90.180.10">
    <property type="entry name" value="Medium-chain alcohol dehydrogenases, catalytic domain"/>
    <property type="match status" value="1"/>
</dbReference>
<organism evidence="2 3">
    <name type="scientific">Aspergillus phoenicis ATCC 13157</name>
    <dbReference type="NCBI Taxonomy" id="1353007"/>
    <lineage>
        <taxon>Eukaryota</taxon>
        <taxon>Fungi</taxon>
        <taxon>Dikarya</taxon>
        <taxon>Ascomycota</taxon>
        <taxon>Pezizomycotina</taxon>
        <taxon>Eurotiomycetes</taxon>
        <taxon>Eurotiomycetidae</taxon>
        <taxon>Eurotiales</taxon>
        <taxon>Aspergillaceae</taxon>
        <taxon>Aspergillus</taxon>
    </lineage>
</organism>
<dbReference type="InterPro" id="IPR013149">
    <property type="entry name" value="ADH-like_C"/>
</dbReference>
<evidence type="ECO:0000259" key="1">
    <source>
        <dbReference type="SMART" id="SM00829"/>
    </source>
</evidence>
<dbReference type="Pfam" id="PF00107">
    <property type="entry name" value="ADH_zinc_N"/>
    <property type="match status" value="1"/>
</dbReference>
<keyword evidence="3" id="KW-1185">Reference proteome</keyword>
<evidence type="ECO:0000313" key="2">
    <source>
        <dbReference type="EMBL" id="RDK39879.1"/>
    </source>
</evidence>
<reference evidence="2 3" key="1">
    <citation type="submission" date="2018-07" db="EMBL/GenBank/DDBJ databases">
        <title>Section-level genome sequencing of Aspergillus section Nigri to investigate inter- and intra-species variation.</title>
        <authorList>
            <consortium name="DOE Joint Genome Institute"/>
            <person name="Vesth T.C."/>
            <person name="Nybo J.L."/>
            <person name="Theobald S."/>
            <person name="Frisvad J.C."/>
            <person name="Larsen T.O."/>
            <person name="Nielsen K.F."/>
            <person name="Hoof J.B."/>
            <person name="Brandl J."/>
            <person name="Salamov A."/>
            <person name="Riley R."/>
            <person name="Gladden J.M."/>
            <person name="Phatale P."/>
            <person name="Nielsen M.T."/>
            <person name="Lyhne E.K."/>
            <person name="Kogle M.E."/>
            <person name="Strasser K."/>
            <person name="McDonnell E."/>
            <person name="Barry K."/>
            <person name="Clum A."/>
            <person name="Chen C."/>
            <person name="Nolan M."/>
            <person name="Sandor L."/>
            <person name="Kuo A."/>
            <person name="Lipzen A."/>
            <person name="Hainaut M."/>
            <person name="Drula E."/>
            <person name="Tsang A."/>
            <person name="Magnuson J.K."/>
            <person name="Henrissat B."/>
            <person name="Wiebenga A."/>
            <person name="Simmons B.A."/>
            <person name="Makela M.R."/>
            <person name="De vries R.P."/>
            <person name="Grigoriev I.V."/>
            <person name="Mortensen U.H."/>
            <person name="Baker S.E."/>
            <person name="Andersen M.R."/>
        </authorList>
    </citation>
    <scope>NUCLEOTIDE SEQUENCE [LARGE SCALE GENOMIC DNA]</scope>
    <source>
        <strain evidence="2 3">ATCC 13157</strain>
    </source>
</reference>
<dbReference type="PANTHER" id="PTHR45033">
    <property type="match status" value="1"/>
</dbReference>